<name>A0A0R2NHC7_9LACO</name>
<organism evidence="4 5">
    <name type="scientific">Pediococcus argentinicus</name>
    <dbReference type="NCBI Taxonomy" id="480391"/>
    <lineage>
        <taxon>Bacteria</taxon>
        <taxon>Bacillati</taxon>
        <taxon>Bacillota</taxon>
        <taxon>Bacilli</taxon>
        <taxon>Lactobacillales</taxon>
        <taxon>Lactobacillaceae</taxon>
        <taxon>Pediococcus</taxon>
    </lineage>
</organism>
<feature type="DNA-binding region" description="H-T-H motif" evidence="2">
    <location>
        <begin position="59"/>
        <end position="78"/>
    </location>
</feature>
<sequence length="234" mass="27200">MIKDILSNEIWTSLIAKIFKNLEDIYMKNDSDPRVLRTNKSLNEAFIKLLKNYRVEDINVRQITDEADVTRSAFYGHFKDKNEFVNMVVEDAVREIFRPALVDGADNLPIDNVKKHAVSVLSMSKMFDQIANKYDAYTVLLCTPGFTDFKDKFEIEISHWLEKFAFYFDNQLKIDGLPIQVICSFYVHGLTGMVTDWLDKGMVYTPHYMARIAQKTLQYPRQAGELHLVDFFGD</sequence>
<dbReference type="EMBL" id="JQCQ01000015">
    <property type="protein sequence ID" value="KRO25192.1"/>
    <property type="molecule type" value="Genomic_DNA"/>
</dbReference>
<dbReference type="InterPro" id="IPR050624">
    <property type="entry name" value="HTH-type_Tx_Regulator"/>
</dbReference>
<evidence type="ECO:0000313" key="5">
    <source>
        <dbReference type="Proteomes" id="UP000051249"/>
    </source>
</evidence>
<dbReference type="PATRIC" id="fig|480391.4.peg.423"/>
<evidence type="ECO:0000259" key="3">
    <source>
        <dbReference type="PROSITE" id="PS50977"/>
    </source>
</evidence>
<dbReference type="PROSITE" id="PS50977">
    <property type="entry name" value="HTH_TETR_2"/>
    <property type="match status" value="1"/>
</dbReference>
<evidence type="ECO:0000313" key="4">
    <source>
        <dbReference type="EMBL" id="KRO25192.1"/>
    </source>
</evidence>
<keyword evidence="5" id="KW-1185">Reference proteome</keyword>
<accession>A0A0R2NHC7</accession>
<dbReference type="PANTHER" id="PTHR43479:SF7">
    <property type="entry name" value="TETR-FAMILY TRANSCRIPTIONAL REGULATOR"/>
    <property type="match status" value="1"/>
</dbReference>
<keyword evidence="1 2" id="KW-0238">DNA-binding</keyword>
<dbReference type="SUPFAM" id="SSF46689">
    <property type="entry name" value="Homeodomain-like"/>
    <property type="match status" value="1"/>
</dbReference>
<reference evidence="4 5" key="1">
    <citation type="journal article" date="2015" name="Genome Announc.">
        <title>Expanding the biotechnology potential of lactobacilli through comparative genomics of 213 strains and associated genera.</title>
        <authorList>
            <person name="Sun Z."/>
            <person name="Harris H.M."/>
            <person name="McCann A."/>
            <person name="Guo C."/>
            <person name="Argimon S."/>
            <person name="Zhang W."/>
            <person name="Yang X."/>
            <person name="Jeffery I.B."/>
            <person name="Cooney J.C."/>
            <person name="Kagawa T.F."/>
            <person name="Liu W."/>
            <person name="Song Y."/>
            <person name="Salvetti E."/>
            <person name="Wrobel A."/>
            <person name="Rasinkangas P."/>
            <person name="Parkhill J."/>
            <person name="Rea M.C."/>
            <person name="O'Sullivan O."/>
            <person name="Ritari J."/>
            <person name="Douillard F.P."/>
            <person name="Paul Ross R."/>
            <person name="Yang R."/>
            <person name="Briner A.E."/>
            <person name="Felis G.E."/>
            <person name="de Vos W.M."/>
            <person name="Barrangou R."/>
            <person name="Klaenhammer T.R."/>
            <person name="Caufield P.W."/>
            <person name="Cui Y."/>
            <person name="Zhang H."/>
            <person name="O'Toole P.W."/>
        </authorList>
    </citation>
    <scope>NUCLEOTIDE SEQUENCE [LARGE SCALE GENOMIC DNA]</scope>
    <source>
        <strain evidence="4 5">DSM 23026</strain>
    </source>
</reference>
<evidence type="ECO:0000256" key="1">
    <source>
        <dbReference type="ARBA" id="ARBA00023125"/>
    </source>
</evidence>
<proteinExistence type="predicted"/>
<dbReference type="Gene3D" id="1.10.357.10">
    <property type="entry name" value="Tetracycline Repressor, domain 2"/>
    <property type="match status" value="1"/>
</dbReference>
<dbReference type="InterPro" id="IPR009057">
    <property type="entry name" value="Homeodomain-like_sf"/>
</dbReference>
<feature type="domain" description="HTH tetR-type" evidence="3">
    <location>
        <begin position="36"/>
        <end position="96"/>
    </location>
</feature>
<dbReference type="Proteomes" id="UP000051249">
    <property type="component" value="Unassembled WGS sequence"/>
</dbReference>
<dbReference type="AlphaFoldDB" id="A0A0R2NHC7"/>
<gene>
    <name evidence="4" type="ORF">IV88_GL000419</name>
</gene>
<dbReference type="Pfam" id="PF14278">
    <property type="entry name" value="TetR_C_8"/>
    <property type="match status" value="1"/>
</dbReference>
<dbReference type="PANTHER" id="PTHR43479">
    <property type="entry name" value="ACREF/ENVCD OPERON REPRESSOR-RELATED"/>
    <property type="match status" value="1"/>
</dbReference>
<dbReference type="GO" id="GO:0003677">
    <property type="term" value="F:DNA binding"/>
    <property type="evidence" value="ECO:0007669"/>
    <property type="project" value="UniProtKB-UniRule"/>
</dbReference>
<dbReference type="InterPro" id="IPR039532">
    <property type="entry name" value="TetR_C_Firmicutes"/>
</dbReference>
<dbReference type="InterPro" id="IPR001647">
    <property type="entry name" value="HTH_TetR"/>
</dbReference>
<comment type="caution">
    <text evidence="4">The sequence shown here is derived from an EMBL/GenBank/DDBJ whole genome shotgun (WGS) entry which is preliminary data.</text>
</comment>
<protein>
    <recommendedName>
        <fullName evidence="3">HTH tetR-type domain-containing protein</fullName>
    </recommendedName>
</protein>
<evidence type="ECO:0000256" key="2">
    <source>
        <dbReference type="PROSITE-ProRule" id="PRU00335"/>
    </source>
</evidence>